<gene>
    <name evidence="3" type="ORF">LTR62_005512</name>
</gene>
<dbReference type="PANTHER" id="PTHR43595:SF2">
    <property type="entry name" value="SMALL RIBOSOMAL SUBUNIT PROTEIN MS42"/>
    <property type="match status" value="1"/>
</dbReference>
<organism evidence="3 4">
    <name type="scientific">Meristemomyces frigidus</name>
    <dbReference type="NCBI Taxonomy" id="1508187"/>
    <lineage>
        <taxon>Eukaryota</taxon>
        <taxon>Fungi</taxon>
        <taxon>Dikarya</taxon>
        <taxon>Ascomycota</taxon>
        <taxon>Pezizomycotina</taxon>
        <taxon>Dothideomycetes</taxon>
        <taxon>Dothideomycetidae</taxon>
        <taxon>Mycosphaerellales</taxon>
        <taxon>Teratosphaeriaceae</taxon>
        <taxon>Meristemomyces</taxon>
    </lineage>
</organism>
<comment type="function">
    <text evidence="1">Component of the mitochondrial ribosome (mitoribosome), a dedicated translation machinery responsible for the synthesis of mitochondrial genome-encoded proteins, including at least some of the essential transmembrane subunits of the mitochondrial respiratory chain. The mitoribosomes are attached to the mitochondrial inner membrane and translation products are cotranslationally integrated into the membrane.</text>
</comment>
<feature type="domain" description="Manganese/iron superoxide dismutase C-terminal" evidence="2">
    <location>
        <begin position="141"/>
        <end position="180"/>
    </location>
</feature>
<dbReference type="InterPro" id="IPR036314">
    <property type="entry name" value="SOD_C_sf"/>
</dbReference>
<dbReference type="AlphaFoldDB" id="A0AAN7TDN0"/>
<accession>A0AAN7TDN0</accession>
<dbReference type="EMBL" id="JAVRRL010000045">
    <property type="protein sequence ID" value="KAK5110801.1"/>
    <property type="molecule type" value="Genomic_DNA"/>
</dbReference>
<dbReference type="Gene3D" id="3.55.40.20">
    <property type="entry name" value="Iron/manganese superoxide dismutase, C-terminal domain"/>
    <property type="match status" value="1"/>
</dbReference>
<dbReference type="GO" id="GO:0005737">
    <property type="term" value="C:cytoplasm"/>
    <property type="evidence" value="ECO:0007669"/>
    <property type="project" value="TreeGrafter"/>
</dbReference>
<proteinExistence type="predicted"/>
<dbReference type="Pfam" id="PF02777">
    <property type="entry name" value="Sod_Fe_C"/>
    <property type="match status" value="2"/>
</dbReference>
<dbReference type="SUPFAM" id="SSF46609">
    <property type="entry name" value="Fe,Mn superoxide dismutase (SOD), N-terminal domain"/>
    <property type="match status" value="1"/>
</dbReference>
<evidence type="ECO:0000259" key="2">
    <source>
        <dbReference type="Pfam" id="PF02777"/>
    </source>
</evidence>
<evidence type="ECO:0000313" key="3">
    <source>
        <dbReference type="EMBL" id="KAK5110801.1"/>
    </source>
</evidence>
<dbReference type="InterPro" id="IPR019832">
    <property type="entry name" value="Mn/Fe_SOD_C"/>
</dbReference>
<reference evidence="3" key="1">
    <citation type="submission" date="2023-08" db="EMBL/GenBank/DDBJ databases">
        <title>Black Yeasts Isolated from many extreme environments.</title>
        <authorList>
            <person name="Coleine C."/>
            <person name="Stajich J.E."/>
            <person name="Selbmann L."/>
        </authorList>
    </citation>
    <scope>NUCLEOTIDE SEQUENCE</scope>
    <source>
        <strain evidence="3">CCFEE 5401</strain>
    </source>
</reference>
<evidence type="ECO:0000313" key="4">
    <source>
        <dbReference type="Proteomes" id="UP001310890"/>
    </source>
</evidence>
<sequence length="316" mass="35019">MITRRLLRPASAFASSGWTCTACARASIISQTRIPQQQKRAHHVPPLTYDETFTRAGIPGLLSPHGYLIAWSDYQESLVNKLNELTAGEPIEHAQTKDLAIQFARDPMSASLFNHASMAHNNHFFFSTLAPVPLSLEKVPSLKQSLCNTFGTIDTLKATMLDTAATMFGPGYVWLVWARNLDNAPVGGSSKSRGSWRILTTYLAGTPYPEAGYRQQGIDANNQNAHSYNDYMKATPPVGMFGAHSKSGQEQAKMPPGGTQVLPVLCVNTWEHVWLRDYGINGKRKYLADWWGVIDWGLVEQKTPTEASHPVEFIRS</sequence>
<dbReference type="SUPFAM" id="SSF54719">
    <property type="entry name" value="Fe,Mn superoxide dismutase (SOD), C-terminal domain"/>
    <property type="match status" value="1"/>
</dbReference>
<comment type="caution">
    <text evidence="3">The sequence shown here is derived from an EMBL/GenBank/DDBJ whole genome shotgun (WGS) entry which is preliminary data.</text>
</comment>
<evidence type="ECO:0000256" key="1">
    <source>
        <dbReference type="ARBA" id="ARBA00037226"/>
    </source>
</evidence>
<dbReference type="GO" id="GO:0046872">
    <property type="term" value="F:metal ion binding"/>
    <property type="evidence" value="ECO:0007669"/>
    <property type="project" value="InterPro"/>
</dbReference>
<dbReference type="Proteomes" id="UP001310890">
    <property type="component" value="Unassembled WGS sequence"/>
</dbReference>
<name>A0AAN7TDN0_9PEZI</name>
<protein>
    <recommendedName>
        <fullName evidence="2">Manganese/iron superoxide dismutase C-terminal domain-containing protein</fullName>
    </recommendedName>
</protein>
<feature type="domain" description="Manganese/iron superoxide dismutase C-terminal" evidence="2">
    <location>
        <begin position="258"/>
        <end position="301"/>
    </location>
</feature>
<dbReference type="PANTHER" id="PTHR43595">
    <property type="entry name" value="37S RIBOSOMAL PROTEIN S26, MITOCHONDRIAL"/>
    <property type="match status" value="1"/>
</dbReference>
<dbReference type="GO" id="GO:0004784">
    <property type="term" value="F:superoxide dismutase activity"/>
    <property type="evidence" value="ECO:0007669"/>
    <property type="project" value="InterPro"/>
</dbReference>
<dbReference type="InterPro" id="IPR036324">
    <property type="entry name" value="Mn/Fe_SOD_N_sf"/>
</dbReference>